<dbReference type="GO" id="GO:0005886">
    <property type="term" value="C:plasma membrane"/>
    <property type="evidence" value="ECO:0007669"/>
    <property type="project" value="TreeGrafter"/>
</dbReference>
<keyword evidence="7" id="KW-1185">Reference proteome</keyword>
<evidence type="ECO:0000256" key="1">
    <source>
        <dbReference type="ARBA" id="ARBA00009477"/>
    </source>
</evidence>
<keyword evidence="2" id="KW-0175">Coiled coil</keyword>
<gene>
    <name evidence="6" type="ORF">KUV50_07255</name>
</gene>
<dbReference type="RefSeq" id="WP_222579440.1">
    <property type="nucleotide sequence ID" value="NZ_JAHVHU010000006.1"/>
</dbReference>
<dbReference type="PANTHER" id="PTHR30158">
    <property type="entry name" value="ACRA/E-RELATED COMPONENT OF DRUG EFFLUX TRANSPORTER"/>
    <property type="match status" value="1"/>
</dbReference>
<comment type="caution">
    <text evidence="6">The sequence shown here is derived from an EMBL/GenBank/DDBJ whole genome shotgun (WGS) entry which is preliminary data.</text>
</comment>
<dbReference type="GO" id="GO:0015562">
    <property type="term" value="F:efflux transmembrane transporter activity"/>
    <property type="evidence" value="ECO:0007669"/>
    <property type="project" value="InterPro"/>
</dbReference>
<dbReference type="InterPro" id="IPR058625">
    <property type="entry name" value="MdtA-like_BSH"/>
</dbReference>
<reference evidence="6" key="1">
    <citation type="submission" date="2021-06" db="EMBL/GenBank/DDBJ databases">
        <title>44 bacteria genomes isolated from Dapeng, Shenzhen.</title>
        <authorList>
            <person name="Zheng W."/>
            <person name="Yu S."/>
            <person name="Huang Y."/>
        </authorList>
    </citation>
    <scope>NUCLEOTIDE SEQUENCE</scope>
    <source>
        <strain evidence="6">DP5N28-2</strain>
    </source>
</reference>
<evidence type="ECO:0000259" key="5">
    <source>
        <dbReference type="Pfam" id="PF25944"/>
    </source>
</evidence>
<evidence type="ECO:0000256" key="3">
    <source>
        <dbReference type="SAM" id="SignalP"/>
    </source>
</evidence>
<dbReference type="Gene3D" id="2.40.420.20">
    <property type="match status" value="1"/>
</dbReference>
<dbReference type="Proteomes" id="UP000753961">
    <property type="component" value="Unassembled WGS sequence"/>
</dbReference>
<dbReference type="SUPFAM" id="SSF111369">
    <property type="entry name" value="HlyD-like secretion proteins"/>
    <property type="match status" value="1"/>
</dbReference>
<dbReference type="GO" id="GO:0046677">
    <property type="term" value="P:response to antibiotic"/>
    <property type="evidence" value="ECO:0007669"/>
    <property type="project" value="TreeGrafter"/>
</dbReference>
<comment type="similarity">
    <text evidence="1">Belongs to the membrane fusion protein (MFP) (TC 8.A.1) family.</text>
</comment>
<dbReference type="NCBIfam" id="TIGR01730">
    <property type="entry name" value="RND_mfp"/>
    <property type="match status" value="1"/>
</dbReference>
<feature type="signal peptide" evidence="3">
    <location>
        <begin position="1"/>
        <end position="27"/>
    </location>
</feature>
<dbReference type="GO" id="GO:0030313">
    <property type="term" value="C:cell envelope"/>
    <property type="evidence" value="ECO:0007669"/>
    <property type="project" value="UniProtKB-SubCell"/>
</dbReference>
<dbReference type="Gene3D" id="2.40.50.100">
    <property type="match status" value="1"/>
</dbReference>
<evidence type="ECO:0000313" key="6">
    <source>
        <dbReference type="EMBL" id="MBY5957920.1"/>
    </source>
</evidence>
<feature type="chain" id="PRO_5037739708" evidence="3">
    <location>
        <begin position="28"/>
        <end position="396"/>
    </location>
</feature>
<proteinExistence type="inferred from homology"/>
<sequence>MTFNIFSFSQWVLLSLVILTGSVLVSCQDQDAAGKARQEAAVREYPVIALETRDVKHLNKYPATIEGVENIGIRAKVDGYIKSIYVDEGEFVRKGAPLFQLETQALSQNANAAESNIQVAEAGFNAAQVEVDRLKPLVEKGIISDVQLKTAEANLASAKSRVAQAKSQFQGVKENIGYTRIQSPVDGVVGRIPFRQGTLVGRSEAQPLTYVSNIKEVYVYFALNEKDFLNFTSELEGKTLQEKIDSMPPVQFIMANGKTYPHKGKIQTISGQIDPRTGTINFRALFPNPEYILRDGGSGTIAIPTIYEDALVVPLQSTYEMQGRKFVYRVIGEDSLQSQPLDYYAVVDNKVLVADGVRKDDVILAAGVGNVQNGSKIIPKREDFSNYMDNITPVFK</sequence>
<name>A0A953HT43_9BACT</name>
<feature type="coiled-coil region" evidence="2">
    <location>
        <begin position="148"/>
        <end position="175"/>
    </location>
</feature>
<keyword evidence="3" id="KW-0732">Signal</keyword>
<feature type="domain" description="Multidrug resistance protein MdtA-like barrel-sandwich hybrid" evidence="4">
    <location>
        <begin position="71"/>
        <end position="208"/>
    </location>
</feature>
<protein>
    <submittedName>
        <fullName evidence="6">Efflux RND transporter periplasmic adaptor subunit</fullName>
    </submittedName>
</protein>
<feature type="domain" description="Multidrug resistance protein MdtA-like beta-barrel" evidence="5">
    <location>
        <begin position="217"/>
        <end position="295"/>
    </location>
</feature>
<evidence type="ECO:0000256" key="2">
    <source>
        <dbReference type="SAM" id="Coils"/>
    </source>
</evidence>
<evidence type="ECO:0000259" key="4">
    <source>
        <dbReference type="Pfam" id="PF25917"/>
    </source>
</evidence>
<evidence type="ECO:0000313" key="7">
    <source>
        <dbReference type="Proteomes" id="UP000753961"/>
    </source>
</evidence>
<dbReference type="InterPro" id="IPR058626">
    <property type="entry name" value="MdtA-like_b-barrel"/>
</dbReference>
<dbReference type="PANTHER" id="PTHR30158:SF23">
    <property type="entry name" value="MULTIDRUG RESISTANCE PROTEIN MEXA"/>
    <property type="match status" value="1"/>
</dbReference>
<dbReference type="Pfam" id="PF25944">
    <property type="entry name" value="Beta-barrel_RND"/>
    <property type="match status" value="1"/>
</dbReference>
<dbReference type="Gene3D" id="1.10.287.470">
    <property type="entry name" value="Helix hairpin bin"/>
    <property type="match status" value="1"/>
</dbReference>
<dbReference type="InterPro" id="IPR006143">
    <property type="entry name" value="RND_pump_MFP"/>
</dbReference>
<dbReference type="Gene3D" id="2.40.30.170">
    <property type="match status" value="1"/>
</dbReference>
<dbReference type="EMBL" id="JAHVHU010000006">
    <property type="protein sequence ID" value="MBY5957920.1"/>
    <property type="molecule type" value="Genomic_DNA"/>
</dbReference>
<dbReference type="AlphaFoldDB" id="A0A953HT43"/>
<dbReference type="Pfam" id="PF25917">
    <property type="entry name" value="BSH_RND"/>
    <property type="match status" value="1"/>
</dbReference>
<accession>A0A953HT43</accession>
<organism evidence="6 7">
    <name type="scientific">Membranihabitans marinus</name>
    <dbReference type="NCBI Taxonomy" id="1227546"/>
    <lineage>
        <taxon>Bacteria</taxon>
        <taxon>Pseudomonadati</taxon>
        <taxon>Bacteroidota</taxon>
        <taxon>Saprospiria</taxon>
        <taxon>Saprospirales</taxon>
        <taxon>Saprospiraceae</taxon>
        <taxon>Membranihabitans</taxon>
    </lineage>
</organism>